<dbReference type="AlphaFoldDB" id="A0A239WN48"/>
<feature type="transmembrane region" description="Helical" evidence="1">
    <location>
        <begin position="114"/>
        <end position="134"/>
    </location>
</feature>
<evidence type="ECO:0000313" key="2">
    <source>
        <dbReference type="EMBL" id="SNV35852.1"/>
    </source>
</evidence>
<sequence length="326" mass="35029">MMQLRVVTTEEDTDDVLRLLSQAEGVTFPQVYRGVVVEPPGNVIVAGVTRESADPVIDAIRNLGVGETGLIALNESETWISEPGLVAELTTPGSEADAMVWPTIIKRAYDESELNWTFISTFILSTLLAGIAIITDSQILTVGAMVLGPEFGAVVALALALVRRRPHLFALAARALAMGFVVSTLVTALVTKLGSVMGWLSASSIRANRQATSFIYHPDRWSLAVALIAGIVGVLALTSSRTGGLSGVFISVTTIPAAANIGVALALGEWDEIRGSLVQLAVSLVGMTLAGYLTLQFQQQVWSRLARHRLKRYGRSTRWSVDRYRP</sequence>
<feature type="transmembrane region" description="Helical" evidence="1">
    <location>
        <begin position="140"/>
        <end position="161"/>
    </location>
</feature>
<protein>
    <submittedName>
        <fullName evidence="2">Uncharacterized hydrophobic domain</fullName>
    </submittedName>
</protein>
<evidence type="ECO:0000256" key="1">
    <source>
        <dbReference type="SAM" id="Phobius"/>
    </source>
</evidence>
<dbReference type="Pfam" id="PF04087">
    <property type="entry name" value="DUF389"/>
    <property type="match status" value="1"/>
</dbReference>
<gene>
    <name evidence="2" type="ORF">SAMEA4412665_01285</name>
</gene>
<dbReference type="EMBL" id="LT906441">
    <property type="protein sequence ID" value="SNV35852.1"/>
    <property type="molecule type" value="Genomic_DNA"/>
</dbReference>
<accession>A0A239WN48</accession>
<reference evidence="2 3" key="1">
    <citation type="submission" date="2017-06" db="EMBL/GenBank/DDBJ databases">
        <authorList>
            <consortium name="Pathogen Informatics"/>
        </authorList>
    </citation>
    <scope>NUCLEOTIDE SEQUENCE [LARGE SCALE GENOMIC DNA]</scope>
    <source>
        <strain evidence="2 3">NCTC11865</strain>
    </source>
</reference>
<keyword evidence="1" id="KW-1133">Transmembrane helix</keyword>
<keyword evidence="1" id="KW-0812">Transmembrane</keyword>
<keyword evidence="1" id="KW-0472">Membrane</keyword>
<feature type="transmembrane region" description="Helical" evidence="1">
    <location>
        <begin position="221"/>
        <end position="238"/>
    </location>
</feature>
<feature type="transmembrane region" description="Helical" evidence="1">
    <location>
        <begin position="168"/>
        <end position="190"/>
    </location>
</feature>
<proteinExistence type="predicted"/>
<dbReference type="PANTHER" id="PTHR20992:SF9">
    <property type="entry name" value="AT15442P-RELATED"/>
    <property type="match status" value="1"/>
</dbReference>
<feature type="transmembrane region" description="Helical" evidence="1">
    <location>
        <begin position="245"/>
        <end position="267"/>
    </location>
</feature>
<dbReference type="InterPro" id="IPR005240">
    <property type="entry name" value="DUF389"/>
</dbReference>
<dbReference type="eggNOG" id="COG1808">
    <property type="taxonomic scope" value="Bacteria"/>
</dbReference>
<feature type="transmembrane region" description="Helical" evidence="1">
    <location>
        <begin position="273"/>
        <end position="295"/>
    </location>
</feature>
<name>A0A239WN48_9ACTN</name>
<organism evidence="2 3">
    <name type="scientific">Cutibacterium granulosum</name>
    <dbReference type="NCBI Taxonomy" id="33011"/>
    <lineage>
        <taxon>Bacteria</taxon>
        <taxon>Bacillati</taxon>
        <taxon>Actinomycetota</taxon>
        <taxon>Actinomycetes</taxon>
        <taxon>Propionibacteriales</taxon>
        <taxon>Propionibacteriaceae</taxon>
        <taxon>Cutibacterium</taxon>
    </lineage>
</organism>
<dbReference type="Proteomes" id="UP000215332">
    <property type="component" value="Chromosome 1"/>
</dbReference>
<dbReference type="KEGG" id="cgrn:4412665_01285"/>
<dbReference type="PANTHER" id="PTHR20992">
    <property type="entry name" value="AT15442P-RELATED"/>
    <property type="match status" value="1"/>
</dbReference>
<dbReference type="RefSeq" id="WP_021103294.1">
    <property type="nucleotide sequence ID" value="NZ_LT906441.1"/>
</dbReference>
<evidence type="ECO:0000313" key="3">
    <source>
        <dbReference type="Proteomes" id="UP000215332"/>
    </source>
</evidence>